<dbReference type="NCBIfam" id="NF047659">
    <property type="entry name" value="THC0290_0291_fam"/>
    <property type="match status" value="1"/>
</dbReference>
<gene>
    <name evidence="2" type="ORF">DB891_01090</name>
</gene>
<dbReference type="RefSeq" id="WP_116759722.1">
    <property type="nucleotide sequence ID" value="NZ_QCZH01000001.1"/>
</dbReference>
<dbReference type="OrthoDB" id="1142271at2"/>
<dbReference type="EMBL" id="QCZH01000001">
    <property type="protein sequence ID" value="PWA11440.1"/>
    <property type="molecule type" value="Genomic_DNA"/>
</dbReference>
<sequence>MINPKTIISVLLIGLSSSAFSQSGISHEIGVIAGPLEFRSDYGERNNQRTNTRNVGYAFGIIDYLTFSYRNNLNPYFSEHFRVRAELSYSKTDLHHYGKWVDNDRNTLGVRQLRAMYGSTQLINFGPQLEFSPLNIHRFERSNHAFGPYIGVGAQVSYYTATAGTTMGELGNPLTTFAKYLVPSDGHPHGYSNESKIVFSGIINLGTRYKLNPLSDLLLNVQAQYFNSDWVDGLNPNKDTFKENKDYDSTVWIALGYIYYLDD</sequence>
<feature type="chain" id="PRO_5015551379" evidence="1">
    <location>
        <begin position="22"/>
        <end position="263"/>
    </location>
</feature>
<name>A0A2U1K1P2_9FLAO</name>
<reference evidence="2 3" key="1">
    <citation type="submission" date="2018-04" db="EMBL/GenBank/DDBJ databases">
        <title>Flavobacterium sp. nov., isolated from glacier ice.</title>
        <authorList>
            <person name="Liu Q."/>
            <person name="Xin Y.-H."/>
        </authorList>
    </citation>
    <scope>NUCLEOTIDE SEQUENCE [LARGE SCALE GENOMIC DNA]</scope>
    <source>
        <strain evidence="2 3">LB2P30</strain>
    </source>
</reference>
<accession>A0A2U1K1P2</accession>
<protein>
    <submittedName>
        <fullName evidence="2">Glutamate dehydrogenase</fullName>
    </submittedName>
</protein>
<keyword evidence="3" id="KW-1185">Reference proteome</keyword>
<evidence type="ECO:0000313" key="3">
    <source>
        <dbReference type="Proteomes" id="UP000245618"/>
    </source>
</evidence>
<comment type="caution">
    <text evidence="2">The sequence shown here is derived from an EMBL/GenBank/DDBJ whole genome shotgun (WGS) entry which is preliminary data.</text>
</comment>
<proteinExistence type="predicted"/>
<organism evidence="2 3">
    <name type="scientific">Flavobacterium laiguense</name>
    <dbReference type="NCBI Taxonomy" id="2169409"/>
    <lineage>
        <taxon>Bacteria</taxon>
        <taxon>Pseudomonadati</taxon>
        <taxon>Bacteroidota</taxon>
        <taxon>Flavobacteriia</taxon>
        <taxon>Flavobacteriales</taxon>
        <taxon>Flavobacteriaceae</taxon>
        <taxon>Flavobacterium</taxon>
    </lineage>
</organism>
<evidence type="ECO:0000256" key="1">
    <source>
        <dbReference type="SAM" id="SignalP"/>
    </source>
</evidence>
<dbReference type="Gene3D" id="2.40.160.20">
    <property type="match status" value="1"/>
</dbReference>
<dbReference type="AlphaFoldDB" id="A0A2U1K1P2"/>
<keyword evidence="1" id="KW-0732">Signal</keyword>
<evidence type="ECO:0000313" key="2">
    <source>
        <dbReference type="EMBL" id="PWA11440.1"/>
    </source>
</evidence>
<dbReference type="Proteomes" id="UP000245618">
    <property type="component" value="Unassembled WGS sequence"/>
</dbReference>
<feature type="signal peptide" evidence="1">
    <location>
        <begin position="1"/>
        <end position="21"/>
    </location>
</feature>